<feature type="compositionally biased region" description="Basic and acidic residues" evidence="13">
    <location>
        <begin position="146"/>
        <end position="156"/>
    </location>
</feature>
<dbReference type="EMBL" id="SWFS01000316">
    <property type="protein sequence ID" value="KAA8910479.1"/>
    <property type="molecule type" value="Genomic_DNA"/>
</dbReference>
<organism evidence="17 18">
    <name type="scientific">Trichomonascus ciferrii</name>
    <dbReference type="NCBI Taxonomy" id="44093"/>
    <lineage>
        <taxon>Eukaryota</taxon>
        <taxon>Fungi</taxon>
        <taxon>Dikarya</taxon>
        <taxon>Ascomycota</taxon>
        <taxon>Saccharomycotina</taxon>
        <taxon>Dipodascomycetes</taxon>
        <taxon>Dipodascales</taxon>
        <taxon>Trichomonascaceae</taxon>
        <taxon>Trichomonascus</taxon>
        <taxon>Trichomonascus ciferrii complex</taxon>
    </lineage>
</organism>
<dbReference type="CDD" id="cd05532">
    <property type="entry name" value="POLBc_alpha"/>
    <property type="match status" value="1"/>
</dbReference>
<dbReference type="InterPro" id="IPR023211">
    <property type="entry name" value="DNA_pol_palm_dom_sf"/>
</dbReference>
<protein>
    <recommendedName>
        <fullName evidence="12">DNA polymerase</fullName>
        <ecNumber evidence="12">2.7.7.7</ecNumber>
    </recommendedName>
</protein>
<dbReference type="GO" id="GO:0006272">
    <property type="term" value="P:leading strand elongation"/>
    <property type="evidence" value="ECO:0007669"/>
    <property type="project" value="TreeGrafter"/>
</dbReference>
<evidence type="ECO:0000256" key="4">
    <source>
        <dbReference type="ARBA" id="ARBA00022695"/>
    </source>
</evidence>
<evidence type="ECO:0000256" key="11">
    <source>
        <dbReference type="ARBA" id="ARBA00023242"/>
    </source>
</evidence>
<dbReference type="Gene3D" id="3.30.70.2820">
    <property type="match status" value="1"/>
</dbReference>
<dbReference type="Gene3D" id="2.40.50.730">
    <property type="match status" value="1"/>
</dbReference>
<feature type="compositionally biased region" description="Basic and acidic residues" evidence="13">
    <location>
        <begin position="663"/>
        <end position="677"/>
    </location>
</feature>
<evidence type="ECO:0000259" key="16">
    <source>
        <dbReference type="Pfam" id="PF08996"/>
    </source>
</evidence>
<dbReference type="InterPro" id="IPR043502">
    <property type="entry name" value="DNA/RNA_pol_sf"/>
</dbReference>
<evidence type="ECO:0000256" key="1">
    <source>
        <dbReference type="ARBA" id="ARBA00004123"/>
    </source>
</evidence>
<comment type="caution">
    <text evidence="17">The sequence shown here is derived from an EMBL/GenBank/DDBJ whole genome shotgun (WGS) entry which is preliminary data.</text>
</comment>
<dbReference type="Pfam" id="PF08996">
    <property type="entry name" value="zf-DNA_Pol"/>
    <property type="match status" value="1"/>
</dbReference>
<feature type="domain" description="Zinc finger DNA-directed DNA polymerase family B alpha" evidence="16">
    <location>
        <begin position="1107"/>
        <end position="1297"/>
    </location>
</feature>
<dbReference type="GO" id="GO:0003688">
    <property type="term" value="F:DNA replication origin binding"/>
    <property type="evidence" value="ECO:0007669"/>
    <property type="project" value="TreeGrafter"/>
</dbReference>
<dbReference type="GO" id="GO:0005658">
    <property type="term" value="C:alpha DNA polymerase:primase complex"/>
    <property type="evidence" value="ECO:0007669"/>
    <property type="project" value="TreeGrafter"/>
</dbReference>
<evidence type="ECO:0000313" key="18">
    <source>
        <dbReference type="Proteomes" id="UP000761534"/>
    </source>
</evidence>
<dbReference type="InterPro" id="IPR017964">
    <property type="entry name" value="DNA-dir_DNA_pol_B_CS"/>
</dbReference>
<comment type="subcellular location">
    <subcellularLocation>
        <location evidence="1">Nucleus</location>
    </subcellularLocation>
</comment>
<keyword evidence="6" id="KW-0479">Metal-binding</keyword>
<evidence type="ECO:0000256" key="6">
    <source>
        <dbReference type="ARBA" id="ARBA00022723"/>
    </source>
</evidence>
<keyword evidence="9 12" id="KW-0239">DNA-directed DNA polymerase</keyword>
<dbReference type="GO" id="GO:0000166">
    <property type="term" value="F:nucleotide binding"/>
    <property type="evidence" value="ECO:0007669"/>
    <property type="project" value="InterPro"/>
</dbReference>
<dbReference type="PANTHER" id="PTHR45861:SF1">
    <property type="entry name" value="DNA POLYMERASE ALPHA CATALYTIC SUBUNIT"/>
    <property type="match status" value="1"/>
</dbReference>
<feature type="compositionally biased region" description="Acidic residues" evidence="13">
    <location>
        <begin position="57"/>
        <end position="67"/>
    </location>
</feature>
<name>A0A642V1U1_9ASCO</name>
<keyword evidence="4 12" id="KW-0548">Nucleotidyltransferase</keyword>
<evidence type="ECO:0000313" key="17">
    <source>
        <dbReference type="EMBL" id="KAA8910479.1"/>
    </source>
</evidence>
<dbReference type="EC" id="2.7.7.7" evidence="12"/>
<accession>A0A642V1U1</accession>
<evidence type="ECO:0000259" key="14">
    <source>
        <dbReference type="Pfam" id="PF00136"/>
    </source>
</evidence>
<dbReference type="GO" id="GO:0003697">
    <property type="term" value="F:single-stranded DNA binding"/>
    <property type="evidence" value="ECO:0007669"/>
    <property type="project" value="TreeGrafter"/>
</dbReference>
<dbReference type="Gene3D" id="3.30.420.10">
    <property type="entry name" value="Ribonuclease H-like superfamily/Ribonuclease H"/>
    <property type="match status" value="1"/>
</dbReference>
<dbReference type="Gene3D" id="3.90.1600.10">
    <property type="entry name" value="Palm domain of DNA polymerase"/>
    <property type="match status" value="2"/>
</dbReference>
<dbReference type="Pfam" id="PF03104">
    <property type="entry name" value="DNA_pol_B_exo1"/>
    <property type="match status" value="1"/>
</dbReference>
<evidence type="ECO:0000256" key="2">
    <source>
        <dbReference type="ARBA" id="ARBA00005755"/>
    </source>
</evidence>
<keyword evidence="11" id="KW-0539">Nucleus</keyword>
<feature type="domain" description="DNA-directed DNA polymerase family B multifunctional" evidence="14">
    <location>
        <begin position="633"/>
        <end position="1063"/>
    </location>
</feature>
<dbReference type="InterPro" id="IPR006172">
    <property type="entry name" value="DNA-dir_DNA_pol_B"/>
</dbReference>
<dbReference type="GO" id="GO:1902975">
    <property type="term" value="P:mitotic DNA replication initiation"/>
    <property type="evidence" value="ECO:0007669"/>
    <property type="project" value="InterPro"/>
</dbReference>
<feature type="compositionally biased region" description="Basic and acidic residues" evidence="13">
    <location>
        <begin position="38"/>
        <end position="56"/>
    </location>
</feature>
<dbReference type="InterPro" id="IPR006133">
    <property type="entry name" value="DNA-dir_DNA_pol_B_exonuc"/>
</dbReference>
<dbReference type="CDD" id="cd05776">
    <property type="entry name" value="DNA_polB_alpha_exo"/>
    <property type="match status" value="1"/>
</dbReference>
<dbReference type="InterPro" id="IPR038256">
    <property type="entry name" value="Pol_alpha_znc_sf"/>
</dbReference>
<dbReference type="Gene3D" id="1.10.132.60">
    <property type="entry name" value="DNA polymerase family B, C-terminal domain"/>
    <property type="match status" value="1"/>
</dbReference>
<feature type="region of interest" description="Disordered" evidence="13">
    <location>
        <begin position="661"/>
        <end position="682"/>
    </location>
</feature>
<dbReference type="Gene3D" id="1.10.3200.20">
    <property type="entry name" value="DNA Polymerase alpha, zinc finger"/>
    <property type="match status" value="1"/>
</dbReference>
<dbReference type="Proteomes" id="UP000761534">
    <property type="component" value="Unassembled WGS sequence"/>
</dbReference>
<dbReference type="PRINTS" id="PR00106">
    <property type="entry name" value="DNAPOLB"/>
</dbReference>
<dbReference type="OrthoDB" id="6755010at2759"/>
<dbReference type="SMART" id="SM00486">
    <property type="entry name" value="POLBc"/>
    <property type="match status" value="1"/>
</dbReference>
<dbReference type="InterPro" id="IPR045846">
    <property type="entry name" value="POLBc_alpha"/>
</dbReference>
<reference evidence="17" key="1">
    <citation type="journal article" date="2019" name="G3 (Bethesda)">
        <title>Genome Assemblies of Two Rare Opportunistic Yeast Pathogens: Diutina rugosa (syn. Candida rugosa) and Trichomonascus ciferrii (syn. Candida ciferrii).</title>
        <authorList>
            <person name="Mixao V."/>
            <person name="Saus E."/>
            <person name="Hansen A.P."/>
            <person name="Lass-Florl C."/>
            <person name="Gabaldon T."/>
        </authorList>
    </citation>
    <scope>NUCLEOTIDE SEQUENCE</scope>
    <source>
        <strain evidence="17">CBS 4856</strain>
    </source>
</reference>
<dbReference type="PROSITE" id="PS00116">
    <property type="entry name" value="DNA_POLYMERASE_B"/>
    <property type="match status" value="1"/>
</dbReference>
<feature type="domain" description="DNA-directed DNA polymerase family B exonuclease" evidence="15">
    <location>
        <begin position="325"/>
        <end position="565"/>
    </location>
</feature>
<evidence type="ECO:0000256" key="12">
    <source>
        <dbReference type="RuleBase" id="RU000442"/>
    </source>
</evidence>
<feature type="compositionally biased region" description="Acidic residues" evidence="13">
    <location>
        <begin position="103"/>
        <end position="112"/>
    </location>
</feature>
<feature type="compositionally biased region" description="Pro residues" evidence="13">
    <location>
        <begin position="68"/>
        <end position="83"/>
    </location>
</feature>
<dbReference type="GO" id="GO:0003887">
    <property type="term" value="F:DNA-directed DNA polymerase activity"/>
    <property type="evidence" value="ECO:0007669"/>
    <property type="project" value="UniProtKB-KW"/>
</dbReference>
<dbReference type="NCBIfam" id="TIGR00592">
    <property type="entry name" value="pol2"/>
    <property type="match status" value="1"/>
</dbReference>
<evidence type="ECO:0000256" key="13">
    <source>
        <dbReference type="SAM" id="MobiDB-lite"/>
    </source>
</evidence>
<evidence type="ECO:0000256" key="5">
    <source>
        <dbReference type="ARBA" id="ARBA00022705"/>
    </source>
</evidence>
<dbReference type="Pfam" id="PF00136">
    <property type="entry name" value="DNA_pol_B"/>
    <property type="match status" value="1"/>
</dbReference>
<comment type="catalytic activity">
    <reaction evidence="12">
        <text>DNA(n) + a 2'-deoxyribonucleoside 5'-triphosphate = DNA(n+1) + diphosphate</text>
        <dbReference type="Rhea" id="RHEA:22508"/>
        <dbReference type="Rhea" id="RHEA-COMP:17339"/>
        <dbReference type="Rhea" id="RHEA-COMP:17340"/>
        <dbReference type="ChEBI" id="CHEBI:33019"/>
        <dbReference type="ChEBI" id="CHEBI:61560"/>
        <dbReference type="ChEBI" id="CHEBI:173112"/>
        <dbReference type="EC" id="2.7.7.7"/>
    </reaction>
</comment>
<dbReference type="InterPro" id="IPR042087">
    <property type="entry name" value="DNA_pol_B_thumb"/>
</dbReference>
<keyword evidence="3 12" id="KW-0808">Transferase</keyword>
<proteinExistence type="inferred from homology"/>
<dbReference type="SUPFAM" id="SSF56672">
    <property type="entry name" value="DNA/RNA polymerases"/>
    <property type="match status" value="1"/>
</dbReference>
<dbReference type="GO" id="GO:0006273">
    <property type="term" value="P:lagging strand elongation"/>
    <property type="evidence" value="ECO:0007669"/>
    <property type="project" value="TreeGrafter"/>
</dbReference>
<evidence type="ECO:0000256" key="8">
    <source>
        <dbReference type="ARBA" id="ARBA00022833"/>
    </source>
</evidence>
<evidence type="ECO:0000259" key="15">
    <source>
        <dbReference type="Pfam" id="PF03104"/>
    </source>
</evidence>
<comment type="similarity">
    <text evidence="2 12">Belongs to the DNA polymerase type-B family.</text>
</comment>
<evidence type="ECO:0000256" key="3">
    <source>
        <dbReference type="ARBA" id="ARBA00022679"/>
    </source>
</evidence>
<keyword evidence="7" id="KW-0863">Zinc-finger</keyword>
<keyword evidence="10 12" id="KW-0238">DNA-binding</keyword>
<feature type="region of interest" description="Disordered" evidence="13">
    <location>
        <begin position="1"/>
        <end position="172"/>
    </location>
</feature>
<dbReference type="InterPro" id="IPR012337">
    <property type="entry name" value="RNaseH-like_sf"/>
</dbReference>
<dbReference type="InterPro" id="IPR006134">
    <property type="entry name" value="DNA-dir_DNA_pol_B_multi_dom"/>
</dbReference>
<sequence length="1301" mass="147916">MDDLLSGMGGSSSSSKPKSSEKKRRLGFPSTTPARKNRGQDIHFKREIDPSERAVDSEDAAMPDFDNEPPPPMPMDDNSPPPSGNDRPPSSPLKGDLDRSMLEDSDDDDDMDIPTKKLTTSNIRPEPAVEKKADDSSTLNTNLKSKLADSARDSPDSKPATTGKPVEEDHSELLSYQGPELAQDTDRNETVSASFADMEKDDEGNFLFFWMDYYESKNRLILIGKVKNSNGQYVSCTMIINGGKRLIYVLPRNEAAGENVKDEVSEILSQEGNSVKKEELEFVKKKYCFELSDVPKKELDVLQIPVPFSEKAPLSGHNSGTTFSHVFGRDTSFFEHFVLSKKIMGPCWLKISKAKGLERASWSKVDCEVEDEANVELVHERDAPPPPTFDIMSISIRTYLNTKTDRQEIWAVSCRMYREVKHDTTVPAEELKSAVYTDVRPVDAVFPPGFERQLKNPDTKTHKTEANLLASFIARIGRLDPDVIVGHDLEDRHLNLLVHALKINNTQYWSKISRLRQTSVPKHFGGRNEKFVIRSMMKGRLLCDLNNEMGQSLTTKCDTWGLSEMCNLYIQTKRLDYDICTTAKTITSLLSNAEGLVRYIEHNERDTFFMASLAFRIQILALSKQLTNLAGNSWARTLTGSRVDRNEYILLHEFTNQGYIVPDKPDNSDKNNKKKEGYTGGKVLDPEKGLHQDIILVMDFNSLYPSIIQEFNICFTTVDRNREKDYEAEDSMPEAPGLSKQLGILPRLIKSLVERRREVKRLMKDEKAEPWRRAQWDIKQQSYKLTANSMYGCLGFPQSRFYALPLAKLTTAKGREALTRTKELVEGNGYNVIYGDTDSIMVDTKAGDYSKAINVGKELRKVVNEQYRELEIDIDNVFQRMLLVAKKKYAALEMKLLKDGTTETKMEIKGLDMVKRGFCDLAKDTSRYVLDKILGESDFQVAENSILEHLEKLVNSMKAGEIKLPKYLIRTRLGKDPAAYNQSQISTVVAIALRRRQKGDLVTKGDVIQYVVTGTPDMGGNEKALGERSFTMPELKENGAQPDVNYYLTHQVEPTVRRLLEPIEGFDVVRILDALGLESRKQEMLQNIQRQQQNHDTFLQPLDSLRPDSERFKYCEPLEVSCGKCDAKFAFTGIRLQDHQDLITAQGVKCTSCNEHVPMTRINIQLEVMIRNLIKRYYSGKVKCDDPSCHMETRQVGVYGRKCMGQDDECQGTLRFVYDDGKLYTQLLYLDSLFDVDRAKKNAMDEKDDNNDDDDIKFETVRALAEQNRGHFSTSRKIVDKYLADCGRRYVDFHAIFSFMM</sequence>
<evidence type="ECO:0000256" key="10">
    <source>
        <dbReference type="ARBA" id="ARBA00023125"/>
    </source>
</evidence>
<dbReference type="InterPro" id="IPR015088">
    <property type="entry name" value="Znf_DNA-dir_DNA_pol_B_alpha"/>
</dbReference>
<evidence type="ECO:0000256" key="7">
    <source>
        <dbReference type="ARBA" id="ARBA00022771"/>
    </source>
</evidence>
<dbReference type="GO" id="GO:0008270">
    <property type="term" value="F:zinc ion binding"/>
    <property type="evidence" value="ECO:0007669"/>
    <property type="project" value="UniProtKB-KW"/>
</dbReference>
<keyword evidence="18" id="KW-1185">Reference proteome</keyword>
<keyword evidence="8" id="KW-0862">Zinc</keyword>
<dbReference type="VEuPathDB" id="FungiDB:TRICI_004116"/>
<dbReference type="PANTHER" id="PTHR45861">
    <property type="entry name" value="DNA POLYMERASE ALPHA CATALYTIC SUBUNIT"/>
    <property type="match status" value="1"/>
</dbReference>
<evidence type="ECO:0000256" key="9">
    <source>
        <dbReference type="ARBA" id="ARBA00022932"/>
    </source>
</evidence>
<dbReference type="GO" id="GO:0003682">
    <property type="term" value="F:chromatin binding"/>
    <property type="evidence" value="ECO:0007669"/>
    <property type="project" value="TreeGrafter"/>
</dbReference>
<dbReference type="InterPro" id="IPR036397">
    <property type="entry name" value="RNaseH_sf"/>
</dbReference>
<gene>
    <name evidence="17" type="ORF">TRICI_004116</name>
</gene>
<dbReference type="SUPFAM" id="SSF53098">
    <property type="entry name" value="Ribonuclease H-like"/>
    <property type="match status" value="1"/>
</dbReference>
<keyword evidence="5 12" id="KW-0235">DNA replication</keyword>